<evidence type="ECO:0000313" key="2">
    <source>
        <dbReference type="Proteomes" id="UP000600449"/>
    </source>
</evidence>
<evidence type="ECO:0000313" key="1">
    <source>
        <dbReference type="EMBL" id="GGK46818.1"/>
    </source>
</evidence>
<protein>
    <submittedName>
        <fullName evidence="1">N-formylglutamate amidohydrolase</fullName>
    </submittedName>
</protein>
<sequence length="248" mass="26451">MDENLFADPPPVTVENEGGTSPVLLVCEHASRFIPVRYQGLGLAEPDLSRHIAWDIGAAELARALSRRLDATLVLCGYSRLLVDCNRPLSSPTLMPAMSETTPVPGNAAIDAAERERRIAGIFRPFQDTVAAQLDAHAARGVRSTVVGVHSFTPVFKGVARPWHAGVLYGRAAAFGERLVAALGGPSETIAANEPYVVDAEDYTVPVHGDARGLDAVLLEIRNDLLGEDARIAAWADRLADALARSLG</sequence>
<dbReference type="AlphaFoldDB" id="A0A917V7N4"/>
<dbReference type="RefSeq" id="WP_188914780.1">
    <property type="nucleotide sequence ID" value="NZ_BMMF01000012.1"/>
</dbReference>
<dbReference type="Gene3D" id="3.40.630.40">
    <property type="entry name" value="Zn-dependent exopeptidases"/>
    <property type="match status" value="1"/>
</dbReference>
<dbReference type="InterPro" id="IPR011227">
    <property type="entry name" value="UCP029730"/>
</dbReference>
<comment type="caution">
    <text evidence="1">The sequence shown here is derived from an EMBL/GenBank/DDBJ whole genome shotgun (WGS) entry which is preliminary data.</text>
</comment>
<organism evidence="1 2">
    <name type="scientific">Salinarimonas ramus</name>
    <dbReference type="NCBI Taxonomy" id="690164"/>
    <lineage>
        <taxon>Bacteria</taxon>
        <taxon>Pseudomonadati</taxon>
        <taxon>Pseudomonadota</taxon>
        <taxon>Alphaproteobacteria</taxon>
        <taxon>Hyphomicrobiales</taxon>
        <taxon>Salinarimonadaceae</taxon>
        <taxon>Salinarimonas</taxon>
    </lineage>
</organism>
<dbReference type="PIRSF" id="PIRSF029730">
    <property type="entry name" value="UCP029730"/>
    <property type="match status" value="1"/>
</dbReference>
<gene>
    <name evidence="1" type="ORF">GCM10011322_37400</name>
</gene>
<name>A0A917V7N4_9HYPH</name>
<dbReference type="EMBL" id="BMMF01000012">
    <property type="protein sequence ID" value="GGK46818.1"/>
    <property type="molecule type" value="Genomic_DNA"/>
</dbReference>
<dbReference type="Pfam" id="PF05013">
    <property type="entry name" value="FGase"/>
    <property type="match status" value="1"/>
</dbReference>
<dbReference type="Proteomes" id="UP000600449">
    <property type="component" value="Unassembled WGS sequence"/>
</dbReference>
<keyword evidence="2" id="KW-1185">Reference proteome</keyword>
<accession>A0A917V7N4</accession>
<dbReference type="InterPro" id="IPR007709">
    <property type="entry name" value="N-FG_amidohydro"/>
</dbReference>
<proteinExistence type="predicted"/>
<dbReference type="SUPFAM" id="SSF53187">
    <property type="entry name" value="Zn-dependent exopeptidases"/>
    <property type="match status" value="1"/>
</dbReference>
<reference evidence="1 2" key="1">
    <citation type="journal article" date="2014" name="Int. J. Syst. Evol. Microbiol.">
        <title>Complete genome sequence of Corynebacterium casei LMG S-19264T (=DSM 44701T), isolated from a smear-ripened cheese.</title>
        <authorList>
            <consortium name="US DOE Joint Genome Institute (JGI-PGF)"/>
            <person name="Walter F."/>
            <person name="Albersmeier A."/>
            <person name="Kalinowski J."/>
            <person name="Ruckert C."/>
        </authorList>
    </citation>
    <scope>NUCLEOTIDE SEQUENCE [LARGE SCALE GENOMIC DNA]</scope>
    <source>
        <strain evidence="1 2">CGMCC 1.9161</strain>
    </source>
</reference>